<gene>
    <name evidence="2" type="ORF">SAMN05216184_10938</name>
</gene>
<evidence type="ECO:0000313" key="3">
    <source>
        <dbReference type="Proteomes" id="UP000250222"/>
    </source>
</evidence>
<reference evidence="2 3" key="1">
    <citation type="submission" date="2016-10" db="EMBL/GenBank/DDBJ databases">
        <authorList>
            <person name="Cai Z."/>
        </authorList>
    </citation>
    <scope>NUCLEOTIDE SEQUENCE [LARGE SCALE GENOMIC DNA]</scope>
    <source>
        <strain evidence="2 3">CGMCC 1.10826</strain>
    </source>
</reference>
<dbReference type="AlphaFoldDB" id="A0A2Y9AKZ8"/>
<sequence length="222" mass="24246">MLGSWGGSRYRQGMSDGDFEFERKFFVPELPTAALREPHPVLIVQSYFLAADGYALRIRLQGPAPAGSLPTWGDERELLEAAAGSFTFCALTAKGPYVGGTRYEAERELDVTAGLAMVRLGGDLVAKLRYSVWLGDDGWVIDSFLGRNEPLVVAECERGGPVTDLAIPDFCRSEVTDDPRFANDALATSPYSHWSAAYGRELETNGPRFLTEFGTNQLGLPS</sequence>
<organism evidence="2 3">
    <name type="scientific">Georgenia satyanarayanai</name>
    <dbReference type="NCBI Taxonomy" id="860221"/>
    <lineage>
        <taxon>Bacteria</taxon>
        <taxon>Bacillati</taxon>
        <taxon>Actinomycetota</taxon>
        <taxon>Actinomycetes</taxon>
        <taxon>Micrococcales</taxon>
        <taxon>Bogoriellaceae</taxon>
        <taxon>Georgenia</taxon>
    </lineage>
</organism>
<dbReference type="InterPro" id="IPR033469">
    <property type="entry name" value="CYTH-like_dom_sf"/>
</dbReference>
<dbReference type="PANTHER" id="PTHR40114:SF1">
    <property type="entry name" value="SLR0698 PROTEIN"/>
    <property type="match status" value="1"/>
</dbReference>
<dbReference type="Gene3D" id="2.40.320.10">
    <property type="entry name" value="Hypothetical Protein Pfu-838710-001"/>
    <property type="match status" value="1"/>
</dbReference>
<dbReference type="InterPro" id="IPR012042">
    <property type="entry name" value="NeuTTM/CthTTM-like"/>
</dbReference>
<dbReference type="Proteomes" id="UP000250222">
    <property type="component" value="Unassembled WGS sequence"/>
</dbReference>
<keyword evidence="3" id="KW-1185">Reference proteome</keyword>
<protein>
    <submittedName>
        <fullName evidence="2">Adenylate cyclase</fullName>
    </submittedName>
</protein>
<dbReference type="SUPFAM" id="SSF55154">
    <property type="entry name" value="CYTH-like phosphatases"/>
    <property type="match status" value="1"/>
</dbReference>
<dbReference type="PANTHER" id="PTHR40114">
    <property type="entry name" value="SLR0698 PROTEIN"/>
    <property type="match status" value="1"/>
</dbReference>
<evidence type="ECO:0000259" key="1">
    <source>
        <dbReference type="SMART" id="SM01118"/>
    </source>
</evidence>
<name>A0A2Y9AKZ8_9MICO</name>
<dbReference type="InterPro" id="IPR023577">
    <property type="entry name" value="CYTH_domain"/>
</dbReference>
<accession>A0A2Y9AKZ8</accession>
<feature type="domain" description="CYTH" evidence="1">
    <location>
        <begin position="18"/>
        <end position="188"/>
    </location>
</feature>
<dbReference type="SMART" id="SM01118">
    <property type="entry name" value="CYTH"/>
    <property type="match status" value="1"/>
</dbReference>
<evidence type="ECO:0000313" key="2">
    <source>
        <dbReference type="EMBL" id="SSA43978.1"/>
    </source>
</evidence>
<proteinExistence type="predicted"/>
<dbReference type="EMBL" id="UETB01000009">
    <property type="protein sequence ID" value="SSA43978.1"/>
    <property type="molecule type" value="Genomic_DNA"/>
</dbReference>